<evidence type="ECO:0000313" key="3">
    <source>
        <dbReference type="EMBL" id="SHE36550.1"/>
    </source>
</evidence>
<proteinExistence type="predicted"/>
<dbReference type="Pfam" id="PF02775">
    <property type="entry name" value="TPP_enzyme_C"/>
    <property type="match status" value="1"/>
</dbReference>
<dbReference type="InterPro" id="IPR029061">
    <property type="entry name" value="THDP-binding"/>
</dbReference>
<sequence>MTITKTKPAKTGYHNLCPGCGHGVIVRLIAEVFEELGVEKEAVVLGVGCSCTATPAFGAMDRFQAAHGRGTATATAIKRCRPEITLFTYQGDGDAYVIGLSETVNAAYRNENFVAVVINNNNFGMTGGQMSWTTMPGQVTETSIHGRDCGYTGEPFHLPEIISEIRGFHPAYVARGAVYDVKSINQTKKMLKNAFQAQLNNEGFSLVEILSPCPTNWHMTPLQCKEHIEDEIVKEYPLGELKVRKGEEG</sequence>
<reference evidence="3 4" key="1">
    <citation type="submission" date="2016-11" db="EMBL/GenBank/DDBJ databases">
        <authorList>
            <person name="Jaros S."/>
            <person name="Januszkiewicz K."/>
            <person name="Wedrychowicz H."/>
        </authorList>
    </citation>
    <scope>NUCLEOTIDE SEQUENCE [LARGE SCALE GENOMIC DNA]</scope>
    <source>
        <strain evidence="3 4">DSM 17459</strain>
    </source>
</reference>
<dbReference type="SUPFAM" id="SSF52518">
    <property type="entry name" value="Thiamin diphosphate-binding fold (THDP-binding)"/>
    <property type="match status" value="1"/>
</dbReference>
<dbReference type="InterPro" id="IPR011766">
    <property type="entry name" value="TPP_enzyme_TPP-bd"/>
</dbReference>
<evidence type="ECO:0000313" key="4">
    <source>
        <dbReference type="Proteomes" id="UP000184245"/>
    </source>
</evidence>
<name>A0A1M4SWK0_9CLOT</name>
<dbReference type="GO" id="GO:0030976">
    <property type="term" value="F:thiamine pyrophosphate binding"/>
    <property type="evidence" value="ECO:0007669"/>
    <property type="project" value="InterPro"/>
</dbReference>
<gene>
    <name evidence="3" type="ORF">SAMN02745158_00298</name>
</gene>
<dbReference type="EMBL" id="FQVI01000001">
    <property type="protein sequence ID" value="SHE36550.1"/>
    <property type="molecule type" value="Genomic_DNA"/>
</dbReference>
<dbReference type="OrthoDB" id="9775140at2"/>
<evidence type="ECO:0000259" key="2">
    <source>
        <dbReference type="Pfam" id="PF02775"/>
    </source>
</evidence>
<keyword evidence="4" id="KW-1185">Reference proteome</keyword>
<dbReference type="GO" id="GO:0016625">
    <property type="term" value="F:oxidoreductase activity, acting on the aldehyde or oxo group of donors, iron-sulfur protein as acceptor"/>
    <property type="evidence" value="ECO:0007669"/>
    <property type="project" value="UniProtKB-ARBA"/>
</dbReference>
<dbReference type="Proteomes" id="UP000184245">
    <property type="component" value="Unassembled WGS sequence"/>
</dbReference>
<organism evidence="3 4">
    <name type="scientific">Lactonifactor longoviformis DSM 17459</name>
    <dbReference type="NCBI Taxonomy" id="1122155"/>
    <lineage>
        <taxon>Bacteria</taxon>
        <taxon>Bacillati</taxon>
        <taxon>Bacillota</taxon>
        <taxon>Clostridia</taxon>
        <taxon>Eubacteriales</taxon>
        <taxon>Clostridiaceae</taxon>
        <taxon>Lactonifactor</taxon>
    </lineage>
</organism>
<dbReference type="AlphaFoldDB" id="A0A1M4SWK0"/>
<feature type="domain" description="Thiamine pyrophosphate enzyme TPP-binding" evidence="2">
    <location>
        <begin position="61"/>
        <end position="209"/>
    </location>
</feature>
<dbReference type="Gene3D" id="3.40.50.970">
    <property type="match status" value="1"/>
</dbReference>
<dbReference type="GO" id="GO:0045333">
    <property type="term" value="P:cellular respiration"/>
    <property type="evidence" value="ECO:0007669"/>
    <property type="project" value="UniProtKB-ARBA"/>
</dbReference>
<evidence type="ECO:0000256" key="1">
    <source>
        <dbReference type="ARBA" id="ARBA00023002"/>
    </source>
</evidence>
<dbReference type="InterPro" id="IPR051457">
    <property type="entry name" value="2-oxoacid:Fd_oxidoreductase"/>
</dbReference>
<dbReference type="PANTHER" id="PTHR48084:SF3">
    <property type="entry name" value="SUBUNIT OF PYRUVATE:FLAVODOXIN OXIDOREDUCTASE"/>
    <property type="match status" value="1"/>
</dbReference>
<keyword evidence="1" id="KW-0560">Oxidoreductase</keyword>
<dbReference type="RefSeq" id="WP_072848462.1">
    <property type="nucleotide sequence ID" value="NZ_FQVI01000001.1"/>
</dbReference>
<dbReference type="STRING" id="1122155.SAMN02745158_00298"/>
<protein>
    <submittedName>
        <fullName evidence="3">2-oxoglutarate ferredoxin oxidoreductase subunit beta</fullName>
    </submittedName>
</protein>
<dbReference type="PANTHER" id="PTHR48084">
    <property type="entry name" value="2-OXOGLUTARATE OXIDOREDUCTASE SUBUNIT KORB-RELATED"/>
    <property type="match status" value="1"/>
</dbReference>
<accession>A0A1M4SWK0</accession>